<protein>
    <submittedName>
        <fullName evidence="2">Uncharacterized protein</fullName>
    </submittedName>
</protein>
<gene>
    <name evidence="2" type="ORF">LPJ61_004560</name>
</gene>
<sequence>FPEFNPSPPVAVVGFRSDNAGATPPSPGVTSHPYNPPRYPAPNDPSLLRELDEA</sequence>
<dbReference type="Proteomes" id="UP001143981">
    <property type="component" value="Unassembled WGS sequence"/>
</dbReference>
<evidence type="ECO:0000313" key="2">
    <source>
        <dbReference type="EMBL" id="KAJ1727453.1"/>
    </source>
</evidence>
<reference evidence="2" key="1">
    <citation type="submission" date="2022-07" db="EMBL/GenBank/DDBJ databases">
        <title>Phylogenomic reconstructions and comparative analyses of Kickxellomycotina fungi.</title>
        <authorList>
            <person name="Reynolds N.K."/>
            <person name="Stajich J.E."/>
            <person name="Barry K."/>
            <person name="Grigoriev I.V."/>
            <person name="Crous P."/>
            <person name="Smith M.E."/>
        </authorList>
    </citation>
    <scope>NUCLEOTIDE SEQUENCE</scope>
    <source>
        <strain evidence="2">BCRC 34381</strain>
    </source>
</reference>
<evidence type="ECO:0000313" key="3">
    <source>
        <dbReference type="Proteomes" id="UP001143981"/>
    </source>
</evidence>
<dbReference type="EMBL" id="JANBOI010001093">
    <property type="protein sequence ID" value="KAJ1727453.1"/>
    <property type="molecule type" value="Genomic_DNA"/>
</dbReference>
<feature type="region of interest" description="Disordered" evidence="1">
    <location>
        <begin position="1"/>
        <end position="54"/>
    </location>
</feature>
<name>A0A9W8CV76_9FUNG</name>
<feature type="compositionally biased region" description="Pro residues" evidence="1">
    <location>
        <begin position="34"/>
        <end position="43"/>
    </location>
</feature>
<accession>A0A9W8CV76</accession>
<keyword evidence="3" id="KW-1185">Reference proteome</keyword>
<proteinExistence type="predicted"/>
<evidence type="ECO:0000256" key="1">
    <source>
        <dbReference type="SAM" id="MobiDB-lite"/>
    </source>
</evidence>
<dbReference type="AlphaFoldDB" id="A0A9W8CV76"/>
<feature type="non-terminal residue" evidence="2">
    <location>
        <position position="1"/>
    </location>
</feature>
<comment type="caution">
    <text evidence="2">The sequence shown here is derived from an EMBL/GenBank/DDBJ whole genome shotgun (WGS) entry which is preliminary data.</text>
</comment>
<organism evidence="2 3">
    <name type="scientific">Coemansia biformis</name>
    <dbReference type="NCBI Taxonomy" id="1286918"/>
    <lineage>
        <taxon>Eukaryota</taxon>
        <taxon>Fungi</taxon>
        <taxon>Fungi incertae sedis</taxon>
        <taxon>Zoopagomycota</taxon>
        <taxon>Kickxellomycotina</taxon>
        <taxon>Kickxellomycetes</taxon>
        <taxon>Kickxellales</taxon>
        <taxon>Kickxellaceae</taxon>
        <taxon>Coemansia</taxon>
    </lineage>
</organism>